<accession>X1C996</accession>
<feature type="non-terminal residue" evidence="1">
    <location>
        <position position="284"/>
    </location>
</feature>
<reference evidence="1" key="1">
    <citation type="journal article" date="2014" name="Front. Microbiol.">
        <title>High frequency of phylogenetically diverse reductive dehalogenase-homologous genes in deep subseafloor sedimentary metagenomes.</title>
        <authorList>
            <person name="Kawai M."/>
            <person name="Futagami T."/>
            <person name="Toyoda A."/>
            <person name="Takaki Y."/>
            <person name="Nishi S."/>
            <person name="Hori S."/>
            <person name="Arai W."/>
            <person name="Tsubouchi T."/>
            <person name="Morono Y."/>
            <person name="Uchiyama I."/>
            <person name="Ito T."/>
            <person name="Fujiyama A."/>
            <person name="Inagaki F."/>
            <person name="Takami H."/>
        </authorList>
    </citation>
    <scope>NUCLEOTIDE SEQUENCE</scope>
    <source>
        <strain evidence="1">Expedition CK06-06</strain>
    </source>
</reference>
<evidence type="ECO:0000313" key="1">
    <source>
        <dbReference type="EMBL" id="GAH03977.1"/>
    </source>
</evidence>
<gene>
    <name evidence="1" type="ORF">S01H4_44124</name>
</gene>
<comment type="caution">
    <text evidence="1">The sequence shown here is derived from an EMBL/GenBank/DDBJ whole genome shotgun (WGS) entry which is preliminary data.</text>
</comment>
<feature type="non-terminal residue" evidence="1">
    <location>
        <position position="1"/>
    </location>
</feature>
<dbReference type="AlphaFoldDB" id="X1C996"/>
<protein>
    <submittedName>
        <fullName evidence="1">Uncharacterized protein</fullName>
    </submittedName>
</protein>
<sequence>IPKKDWASVEQFILDELKTRDASKSRQRQMKIWKEVDRQVYMEGVSRVKNDKNAVIDWRSSLELGELSRASEVITADVRRLTFPTTRSWFDPHAEIPADEEGLINTNIQTRIDGRQRAFMSQQHVDFGFKSRIDLSVKEALHHGSYVATAEHESVMQITNGSQVGTISAPVWKPHSMWNCYPDPSVGGNNTFYQGSMIIKSYKPAYQVRRMKSGNKEYPFFNLDRIEEKSNRRDQIDDTDDIELITYYGDLVIPRSSGRDILLLNSRAILANDRIIHYQPNPFP</sequence>
<dbReference type="EMBL" id="BART01024425">
    <property type="protein sequence ID" value="GAH03977.1"/>
    <property type="molecule type" value="Genomic_DNA"/>
</dbReference>
<organism evidence="1">
    <name type="scientific">marine sediment metagenome</name>
    <dbReference type="NCBI Taxonomy" id="412755"/>
    <lineage>
        <taxon>unclassified sequences</taxon>
        <taxon>metagenomes</taxon>
        <taxon>ecological metagenomes</taxon>
    </lineage>
</organism>
<name>X1C996_9ZZZZ</name>
<proteinExistence type="predicted"/>